<proteinExistence type="predicted"/>
<protein>
    <submittedName>
        <fullName evidence="1">Uncharacterized protein</fullName>
    </submittedName>
</protein>
<accession>A0A4R6GSZ0</accession>
<evidence type="ECO:0000313" key="2">
    <source>
        <dbReference type="Proteomes" id="UP000294848"/>
    </source>
</evidence>
<evidence type="ECO:0000313" key="1">
    <source>
        <dbReference type="EMBL" id="TDN98406.1"/>
    </source>
</evidence>
<dbReference type="Proteomes" id="UP000294848">
    <property type="component" value="Unassembled WGS sequence"/>
</dbReference>
<comment type="caution">
    <text evidence="1">The sequence shown here is derived from an EMBL/GenBank/DDBJ whole genome shotgun (WGS) entry which is preliminary data.</text>
</comment>
<dbReference type="AlphaFoldDB" id="A0A4R6GSZ0"/>
<reference evidence="1 2" key="1">
    <citation type="submission" date="2019-03" db="EMBL/GenBank/DDBJ databases">
        <title>Freshwater and sediment microbial communities from various areas in North America, analyzing microbe dynamics in response to fracking.</title>
        <authorList>
            <person name="Lamendella R."/>
        </authorList>
    </citation>
    <scope>NUCLEOTIDE SEQUENCE [LARGE SCALE GENOMIC DNA]</scope>
    <source>
        <strain evidence="1 2">114D</strain>
    </source>
</reference>
<sequence>MEHQLLAASDKHNEKHIEEIRHQMNSLYTDFIYV</sequence>
<name>A0A4R6GSZ0_9BACT</name>
<dbReference type="EMBL" id="SNWI01000008">
    <property type="protein sequence ID" value="TDN98406.1"/>
    <property type="molecule type" value="Genomic_DNA"/>
</dbReference>
<organism evidence="1 2">
    <name type="scientific">Sunxiuqinia elliptica</name>
    <dbReference type="NCBI Taxonomy" id="655355"/>
    <lineage>
        <taxon>Bacteria</taxon>
        <taxon>Pseudomonadati</taxon>
        <taxon>Bacteroidota</taxon>
        <taxon>Bacteroidia</taxon>
        <taxon>Marinilabiliales</taxon>
        <taxon>Prolixibacteraceae</taxon>
        <taxon>Sunxiuqinia</taxon>
    </lineage>
</organism>
<gene>
    <name evidence="1" type="ORF">DET52_108194</name>
</gene>